<dbReference type="AlphaFoldDB" id="A0A9J7ANF7"/>
<evidence type="ECO:0000256" key="5">
    <source>
        <dbReference type="ARBA" id="ARBA00022989"/>
    </source>
</evidence>
<keyword evidence="7" id="KW-0813">Transport</keyword>
<evidence type="ECO:0000256" key="2">
    <source>
        <dbReference type="ARBA" id="ARBA00022475"/>
    </source>
</evidence>
<evidence type="ECO:0000256" key="8">
    <source>
        <dbReference type="SAM" id="Phobius"/>
    </source>
</evidence>
<feature type="transmembrane region" description="Helical" evidence="8">
    <location>
        <begin position="392"/>
        <end position="418"/>
    </location>
</feature>
<name>A0A9J7ANF7_9PROT</name>
<proteinExistence type="predicted"/>
<evidence type="ECO:0000259" key="9">
    <source>
        <dbReference type="Pfam" id="PF06808"/>
    </source>
</evidence>
<keyword evidence="6 8" id="KW-0472">Membrane</keyword>
<comment type="function">
    <text evidence="7">Part of the tripartite ATP-independent periplasmic (TRAP) transport system.</text>
</comment>
<dbReference type="InterPro" id="IPR004681">
    <property type="entry name" value="TRAP_DctM"/>
</dbReference>
<feature type="transmembrane region" description="Helical" evidence="8">
    <location>
        <begin position="102"/>
        <end position="127"/>
    </location>
</feature>
<feature type="transmembrane region" description="Helical" evidence="8">
    <location>
        <begin position="430"/>
        <end position="459"/>
    </location>
</feature>
<dbReference type="GO" id="GO:0022857">
    <property type="term" value="F:transmembrane transporter activity"/>
    <property type="evidence" value="ECO:0007669"/>
    <property type="project" value="UniProtKB-UniRule"/>
</dbReference>
<accession>A0A9J7ANF7</accession>
<evidence type="ECO:0000256" key="3">
    <source>
        <dbReference type="ARBA" id="ARBA00022519"/>
    </source>
</evidence>
<evidence type="ECO:0000313" key="10">
    <source>
        <dbReference type="EMBL" id="UUX48474.1"/>
    </source>
</evidence>
<feature type="transmembrane region" description="Helical" evidence="8">
    <location>
        <begin position="148"/>
        <end position="175"/>
    </location>
</feature>
<feature type="transmembrane region" description="Helical" evidence="8">
    <location>
        <begin position="256"/>
        <end position="274"/>
    </location>
</feature>
<dbReference type="Proteomes" id="UP001060336">
    <property type="component" value="Chromosome"/>
</dbReference>
<feature type="domain" description="TRAP C4-dicarboxylate transport system permease DctM subunit" evidence="9">
    <location>
        <begin position="12"/>
        <end position="453"/>
    </location>
</feature>
<reference evidence="10" key="1">
    <citation type="submission" date="2022-08" db="EMBL/GenBank/DDBJ databases">
        <title>Nisaea acidiphila sp. nov., isolated from a marine algal debris and emended description of the genus Nisaea Urios et al. 2008.</title>
        <authorList>
            <person name="Kwon K."/>
        </authorList>
    </citation>
    <scope>NUCLEOTIDE SEQUENCE</scope>
    <source>
        <strain evidence="10">MEBiC11861</strain>
    </source>
</reference>
<comment type="subcellular location">
    <subcellularLocation>
        <location evidence="1 7">Cell inner membrane</location>
        <topology evidence="1 7">Multi-pass membrane protein</topology>
    </subcellularLocation>
</comment>
<feature type="transmembrane region" description="Helical" evidence="8">
    <location>
        <begin position="187"/>
        <end position="206"/>
    </location>
</feature>
<feature type="transmembrane region" description="Helical" evidence="8">
    <location>
        <begin position="7"/>
        <end position="23"/>
    </location>
</feature>
<dbReference type="GO" id="GO:0005886">
    <property type="term" value="C:plasma membrane"/>
    <property type="evidence" value="ECO:0007669"/>
    <property type="project" value="UniProtKB-SubCell"/>
</dbReference>
<dbReference type="RefSeq" id="WP_257766981.1">
    <property type="nucleotide sequence ID" value="NZ_CP102480.1"/>
</dbReference>
<keyword evidence="4 8" id="KW-0812">Transmembrane</keyword>
<feature type="transmembrane region" description="Helical" evidence="8">
    <location>
        <begin position="29"/>
        <end position="47"/>
    </location>
</feature>
<dbReference type="InterPro" id="IPR010656">
    <property type="entry name" value="DctM"/>
</dbReference>
<feature type="transmembrane region" description="Helical" evidence="8">
    <location>
        <begin position="227"/>
        <end position="250"/>
    </location>
</feature>
<dbReference type="KEGG" id="naci:NUH88_13765"/>
<evidence type="ECO:0000256" key="6">
    <source>
        <dbReference type="ARBA" id="ARBA00023136"/>
    </source>
</evidence>
<dbReference type="Pfam" id="PF06808">
    <property type="entry name" value="DctM"/>
    <property type="match status" value="1"/>
</dbReference>
<organism evidence="10 11">
    <name type="scientific">Nisaea acidiphila</name>
    <dbReference type="NCBI Taxonomy" id="1862145"/>
    <lineage>
        <taxon>Bacteria</taxon>
        <taxon>Pseudomonadati</taxon>
        <taxon>Pseudomonadota</taxon>
        <taxon>Alphaproteobacteria</taxon>
        <taxon>Rhodospirillales</taxon>
        <taxon>Thalassobaculaceae</taxon>
        <taxon>Nisaea</taxon>
    </lineage>
</organism>
<dbReference type="PANTHER" id="PTHR33362:SF5">
    <property type="entry name" value="C4-DICARBOXYLATE TRAP TRANSPORTER LARGE PERMEASE PROTEIN DCTM"/>
    <property type="match status" value="1"/>
</dbReference>
<keyword evidence="5 8" id="KW-1133">Transmembrane helix</keyword>
<keyword evidence="3 7" id="KW-0997">Cell inner membrane</keyword>
<dbReference type="EMBL" id="CP102480">
    <property type="protein sequence ID" value="UUX48474.1"/>
    <property type="molecule type" value="Genomic_DNA"/>
</dbReference>
<evidence type="ECO:0000313" key="11">
    <source>
        <dbReference type="Proteomes" id="UP001060336"/>
    </source>
</evidence>
<keyword evidence="11" id="KW-1185">Reference proteome</keyword>
<evidence type="ECO:0000256" key="4">
    <source>
        <dbReference type="ARBA" id="ARBA00022692"/>
    </source>
</evidence>
<evidence type="ECO:0000256" key="1">
    <source>
        <dbReference type="ARBA" id="ARBA00004429"/>
    </source>
</evidence>
<keyword evidence="2" id="KW-1003">Cell membrane</keyword>
<feature type="transmembrane region" description="Helical" evidence="8">
    <location>
        <begin position="59"/>
        <end position="82"/>
    </location>
</feature>
<protein>
    <submittedName>
        <fullName evidence="10">TRAP transporter large permease</fullName>
    </submittedName>
</protein>
<sequence>MFDRETIGLIGFAILFVLLILRVPVGLAMIMVGVGGNFALSIIAPYLRFEPYLAQFKTLLWGTVANYSLSVVPLFILMGFLASHSRLSRDLFQGFNALVGHFRGGVAMAAIGACAGFGAVCGSSLATASTMGKVALPELDRLRYAPKLATGTLAAGGTLGILIPPSVALVIYAIIVEASIIQMFQAAIIPGLLAVAFFIAVIALLVRLKPELAPETAVMTASEKRQAYLRLIPVVVIFGAIILGLGVGLFTPTPAAAIGATAILLYGLFLRFLNPEAGLSASGIKSSVLDTAVTSGMIYFILFGAEVLKGFFARAGLPAAMATWASESGVDPWILLILLLLMLIVLGCFMDSLAMILVVVPFFWPALVEINGGDYATAATAAYGLGLEDLKIWFGIVALVVVELGLITPPVGLNVFIISAMSRGIRMGEVFAGVMPFFGIEIIRIALLLLLPGLCLFLPHLLAG</sequence>
<feature type="transmembrane region" description="Helical" evidence="8">
    <location>
        <begin position="333"/>
        <end position="364"/>
    </location>
</feature>
<dbReference type="PANTHER" id="PTHR33362">
    <property type="entry name" value="SIALIC ACID TRAP TRANSPORTER PERMEASE PROTEIN SIAT-RELATED"/>
    <property type="match status" value="1"/>
</dbReference>
<evidence type="ECO:0000256" key="7">
    <source>
        <dbReference type="RuleBase" id="RU369079"/>
    </source>
</evidence>
<dbReference type="PIRSF" id="PIRSF006066">
    <property type="entry name" value="HI0050"/>
    <property type="match status" value="1"/>
</dbReference>
<gene>
    <name evidence="10" type="ORF">NUH88_13765</name>
</gene>